<dbReference type="Pfam" id="PF19785">
    <property type="entry name" value="UPF0738"/>
    <property type="match status" value="1"/>
</dbReference>
<name>A0A5D4KM14_9BACI</name>
<dbReference type="InterPro" id="IPR020908">
    <property type="entry name" value="UPF0738"/>
</dbReference>
<dbReference type="Proteomes" id="UP000323317">
    <property type="component" value="Unassembled WGS sequence"/>
</dbReference>
<accession>A0A5D4KM14</accession>
<dbReference type="RefSeq" id="WP_148945372.1">
    <property type="nucleotide sequence ID" value="NZ_JBNIKK010000002.1"/>
</dbReference>
<organism evidence="1 2">
    <name type="scientific">Rossellomorea vietnamensis</name>
    <dbReference type="NCBI Taxonomy" id="218284"/>
    <lineage>
        <taxon>Bacteria</taxon>
        <taxon>Bacillati</taxon>
        <taxon>Bacillota</taxon>
        <taxon>Bacilli</taxon>
        <taxon>Bacillales</taxon>
        <taxon>Bacillaceae</taxon>
        <taxon>Rossellomorea</taxon>
    </lineage>
</organism>
<gene>
    <name evidence="1" type="ORF">FZC79_02930</name>
</gene>
<dbReference type="AlphaFoldDB" id="A0A5D4KM14"/>
<protein>
    <submittedName>
        <fullName evidence="1">Uncharacterized protein</fullName>
    </submittedName>
</protein>
<proteinExistence type="predicted"/>
<evidence type="ECO:0000313" key="2">
    <source>
        <dbReference type="Proteomes" id="UP000323317"/>
    </source>
</evidence>
<sequence length="126" mass="14324">MRKNIYLTKAELLEDSLILHSSEKSSEQNLQPAGQVIVDSENYSFVYLAESHDDYVLLHIQEGCWPALKEGIKQNIKVVADLGETNFELEGLHHELAFLIENIEGNSNYGDEMVKKVESIFLEKAE</sequence>
<comment type="caution">
    <text evidence="1">The sequence shown here is derived from an EMBL/GenBank/DDBJ whole genome shotgun (WGS) entry which is preliminary data.</text>
</comment>
<reference evidence="1 2" key="1">
    <citation type="submission" date="2019-08" db="EMBL/GenBank/DDBJ databases">
        <title>Bacillus genomes from the desert of Cuatro Cienegas, Coahuila.</title>
        <authorList>
            <person name="Olmedo-Alvarez G."/>
        </authorList>
    </citation>
    <scope>NUCLEOTIDE SEQUENCE [LARGE SCALE GENOMIC DNA]</scope>
    <source>
        <strain evidence="1 2">CH40_1T</strain>
    </source>
</reference>
<dbReference type="EMBL" id="VTEH01000001">
    <property type="protein sequence ID" value="TYR77785.1"/>
    <property type="molecule type" value="Genomic_DNA"/>
</dbReference>
<evidence type="ECO:0000313" key="1">
    <source>
        <dbReference type="EMBL" id="TYR77785.1"/>
    </source>
</evidence>